<reference evidence="1 2" key="1">
    <citation type="submission" date="2021-05" db="EMBL/GenBank/DDBJ databases">
        <title>A Polyphasic approach of four new species of the genus Ohtaekwangia: Ohtaekwangia histidinii sp. nov., Ohtaekwangia cretensis sp. nov., Ohtaekwangia indiensis sp. nov., Ohtaekwangia reichenbachii sp. nov. from diverse environment.</title>
        <authorList>
            <person name="Octaviana S."/>
        </authorList>
    </citation>
    <scope>NUCLEOTIDE SEQUENCE [LARGE SCALE GENOMIC DNA]</scope>
    <source>
        <strain evidence="1 2">PWU20</strain>
    </source>
</reference>
<protein>
    <submittedName>
        <fullName evidence="1">Uncharacterized protein</fullName>
    </submittedName>
</protein>
<evidence type="ECO:0000313" key="2">
    <source>
        <dbReference type="Proteomes" id="UP000772618"/>
    </source>
</evidence>
<name>A0ABS5VLJ5_9BACT</name>
<dbReference type="Proteomes" id="UP000772618">
    <property type="component" value="Unassembled WGS sequence"/>
</dbReference>
<gene>
    <name evidence="1" type="ORF">KK060_03485</name>
</gene>
<keyword evidence="2" id="KW-1185">Reference proteome</keyword>
<dbReference type="RefSeq" id="WP_254152185.1">
    <property type="nucleotide sequence ID" value="NZ_JAHESD010000005.1"/>
</dbReference>
<comment type="caution">
    <text evidence="1">The sequence shown here is derived from an EMBL/GenBank/DDBJ whole genome shotgun (WGS) entry which is preliminary data.</text>
</comment>
<evidence type="ECO:0000313" key="1">
    <source>
        <dbReference type="EMBL" id="MBT1702324.1"/>
    </source>
</evidence>
<sequence>MKPDPVAMKNALKKREAELQKIIKQMNQDKLVSSPVYKNLTQELEKVKSKLT</sequence>
<accession>A0ABS5VLJ5</accession>
<dbReference type="EMBL" id="JAHESD010000005">
    <property type="protein sequence ID" value="MBT1702324.1"/>
    <property type="molecule type" value="Genomic_DNA"/>
</dbReference>
<proteinExistence type="predicted"/>
<organism evidence="1 2">
    <name type="scientific">Chryseosolibacter indicus</name>
    <dbReference type="NCBI Taxonomy" id="2782351"/>
    <lineage>
        <taxon>Bacteria</taxon>
        <taxon>Pseudomonadati</taxon>
        <taxon>Bacteroidota</taxon>
        <taxon>Cytophagia</taxon>
        <taxon>Cytophagales</taxon>
        <taxon>Chryseotaleaceae</taxon>
        <taxon>Chryseosolibacter</taxon>
    </lineage>
</organism>